<protein>
    <submittedName>
        <fullName evidence="1">Uncharacterized protein</fullName>
    </submittedName>
</protein>
<evidence type="ECO:0000313" key="1">
    <source>
        <dbReference type="EMBL" id="GIM79120.1"/>
    </source>
</evidence>
<reference evidence="1" key="1">
    <citation type="submission" date="2021-03" db="EMBL/GenBank/DDBJ databases">
        <title>Whole genome shotgun sequence of Actinoplanes consettensis NBRC 14913.</title>
        <authorList>
            <person name="Komaki H."/>
            <person name="Tamura T."/>
        </authorList>
    </citation>
    <scope>NUCLEOTIDE SEQUENCE</scope>
    <source>
        <strain evidence="1">NBRC 14913</strain>
    </source>
</reference>
<gene>
    <name evidence="1" type="ORF">Aco04nite_63930</name>
</gene>
<dbReference type="RefSeq" id="WP_213000913.1">
    <property type="nucleotide sequence ID" value="NZ_BAAATW010000017.1"/>
</dbReference>
<accession>A0A919VY43</accession>
<sequence>MGSEPLLEPGQSTDAVLVIATHRHETSETARIVLIGEIDMVVVAAIHEAVHTVPVYRHTEPTGSGPELW</sequence>
<keyword evidence="2" id="KW-1185">Reference proteome</keyword>
<name>A0A919VY43_9ACTN</name>
<organism evidence="1 2">
    <name type="scientific">Winogradskya consettensis</name>
    <dbReference type="NCBI Taxonomy" id="113560"/>
    <lineage>
        <taxon>Bacteria</taxon>
        <taxon>Bacillati</taxon>
        <taxon>Actinomycetota</taxon>
        <taxon>Actinomycetes</taxon>
        <taxon>Micromonosporales</taxon>
        <taxon>Micromonosporaceae</taxon>
        <taxon>Winogradskya</taxon>
    </lineage>
</organism>
<evidence type="ECO:0000313" key="2">
    <source>
        <dbReference type="Proteomes" id="UP000680865"/>
    </source>
</evidence>
<dbReference type="Proteomes" id="UP000680865">
    <property type="component" value="Unassembled WGS sequence"/>
</dbReference>
<dbReference type="AlphaFoldDB" id="A0A919VY43"/>
<proteinExistence type="predicted"/>
<dbReference type="EMBL" id="BOQP01000036">
    <property type="protein sequence ID" value="GIM79120.1"/>
    <property type="molecule type" value="Genomic_DNA"/>
</dbReference>
<comment type="caution">
    <text evidence="1">The sequence shown here is derived from an EMBL/GenBank/DDBJ whole genome shotgun (WGS) entry which is preliminary data.</text>
</comment>